<organism evidence="11 12">
    <name type="scientific">Ectothiorhodospira marina</name>
    <dbReference type="NCBI Taxonomy" id="1396821"/>
    <lineage>
        <taxon>Bacteria</taxon>
        <taxon>Pseudomonadati</taxon>
        <taxon>Pseudomonadota</taxon>
        <taxon>Gammaproteobacteria</taxon>
        <taxon>Chromatiales</taxon>
        <taxon>Ectothiorhodospiraceae</taxon>
        <taxon>Ectothiorhodospira</taxon>
    </lineage>
</organism>
<feature type="compositionally biased region" description="Basic and acidic residues" evidence="9">
    <location>
        <begin position="162"/>
        <end position="172"/>
    </location>
</feature>
<dbReference type="RefSeq" id="WP_090255505.1">
    <property type="nucleotide sequence ID" value="NZ_FOAA01000021.1"/>
</dbReference>
<keyword evidence="12" id="KW-1185">Reference proteome</keyword>
<feature type="domain" description="Secretin/TonB short N-terminal" evidence="10">
    <location>
        <begin position="318"/>
        <end position="366"/>
    </location>
</feature>
<reference evidence="12" key="1">
    <citation type="submission" date="2016-10" db="EMBL/GenBank/DDBJ databases">
        <authorList>
            <person name="Varghese N."/>
            <person name="Submissions S."/>
        </authorList>
    </citation>
    <scope>NUCLEOTIDE SEQUENCE [LARGE SCALE GENOMIC DNA]</scope>
    <source>
        <strain evidence="12">DSM 241</strain>
    </source>
</reference>
<comment type="subcellular location">
    <subcellularLocation>
        <location evidence="8">Cell outer membrane</location>
    </subcellularLocation>
    <subcellularLocation>
        <location evidence="1">Membrane</location>
    </subcellularLocation>
</comment>
<dbReference type="InterPro" id="IPR001775">
    <property type="entry name" value="GspD/PilQ"/>
</dbReference>
<dbReference type="Pfam" id="PF03958">
    <property type="entry name" value="Secretin_N"/>
    <property type="match status" value="1"/>
</dbReference>
<evidence type="ECO:0000256" key="9">
    <source>
        <dbReference type="SAM" id="MobiDB-lite"/>
    </source>
</evidence>
<keyword evidence="3" id="KW-0732">Signal</keyword>
<keyword evidence="6" id="KW-0998">Cell outer membrane</keyword>
<dbReference type="InterPro" id="IPR038591">
    <property type="entry name" value="NolW-like_sf"/>
</dbReference>
<dbReference type="PRINTS" id="PR00811">
    <property type="entry name" value="BCTERIALGSPD"/>
</dbReference>
<dbReference type="EMBL" id="FOAA01000021">
    <property type="protein sequence ID" value="SEL56882.1"/>
    <property type="molecule type" value="Genomic_DNA"/>
</dbReference>
<keyword evidence="5" id="KW-0472">Membrane</keyword>
<protein>
    <submittedName>
        <fullName evidence="11">Type IV pilus assembly protein PilQ</fullName>
    </submittedName>
</protein>
<dbReference type="InterPro" id="IPR004846">
    <property type="entry name" value="T2SS/T3SS_dom"/>
</dbReference>
<evidence type="ECO:0000256" key="5">
    <source>
        <dbReference type="ARBA" id="ARBA00023136"/>
    </source>
</evidence>
<gene>
    <name evidence="11" type="ORF">SAMN05444515_12133</name>
</gene>
<dbReference type="GO" id="GO:0009279">
    <property type="term" value="C:cell outer membrane"/>
    <property type="evidence" value="ECO:0007669"/>
    <property type="project" value="UniProtKB-SubCell"/>
</dbReference>
<comment type="similarity">
    <text evidence="7">Belongs to the bacterial secretin family.</text>
</comment>
<evidence type="ECO:0000256" key="6">
    <source>
        <dbReference type="ARBA" id="ARBA00023237"/>
    </source>
</evidence>
<dbReference type="OrthoDB" id="9775455at2"/>
<dbReference type="Pfam" id="PF11741">
    <property type="entry name" value="AMIN"/>
    <property type="match status" value="2"/>
</dbReference>
<feature type="region of interest" description="Disordered" evidence="9">
    <location>
        <begin position="147"/>
        <end position="172"/>
    </location>
</feature>
<evidence type="ECO:0000256" key="7">
    <source>
        <dbReference type="RuleBase" id="RU004003"/>
    </source>
</evidence>
<dbReference type="SMART" id="SM00965">
    <property type="entry name" value="STN"/>
    <property type="match status" value="1"/>
</dbReference>
<proteinExistence type="inferred from homology"/>
<evidence type="ECO:0000256" key="2">
    <source>
        <dbReference type="ARBA" id="ARBA00022448"/>
    </source>
</evidence>
<name>A0A1H7R9S8_9GAMM</name>
<dbReference type="Proteomes" id="UP000199256">
    <property type="component" value="Unassembled WGS sequence"/>
</dbReference>
<dbReference type="Pfam" id="PF00263">
    <property type="entry name" value="Secretin"/>
    <property type="match status" value="1"/>
</dbReference>
<evidence type="ECO:0000259" key="10">
    <source>
        <dbReference type="SMART" id="SM00965"/>
    </source>
</evidence>
<dbReference type="Gene3D" id="2.60.40.3470">
    <property type="match status" value="1"/>
</dbReference>
<evidence type="ECO:0000313" key="12">
    <source>
        <dbReference type="Proteomes" id="UP000199256"/>
    </source>
</evidence>
<keyword evidence="2 8" id="KW-0813">Transport</keyword>
<evidence type="ECO:0000256" key="1">
    <source>
        <dbReference type="ARBA" id="ARBA00004370"/>
    </source>
</evidence>
<dbReference type="PANTHER" id="PTHR30604">
    <property type="entry name" value="PROTEIN TRANSPORT PROTEIN HOFQ"/>
    <property type="match status" value="1"/>
</dbReference>
<dbReference type="Gene3D" id="3.30.1370.120">
    <property type="match status" value="1"/>
</dbReference>
<dbReference type="Gene3D" id="2.60.40.3500">
    <property type="match status" value="1"/>
</dbReference>
<dbReference type="InterPro" id="IPR021731">
    <property type="entry name" value="AMIN_dom"/>
</dbReference>
<dbReference type="NCBIfam" id="TIGR02515">
    <property type="entry name" value="IV_pilus_PilQ"/>
    <property type="match status" value="1"/>
</dbReference>
<accession>A0A1H7R9S8</accession>
<dbReference type="InterPro" id="IPR011662">
    <property type="entry name" value="Secretin/TonB_short_N"/>
</dbReference>
<dbReference type="PANTHER" id="PTHR30604:SF1">
    <property type="entry name" value="DNA UTILIZATION PROTEIN HOFQ"/>
    <property type="match status" value="1"/>
</dbReference>
<dbReference type="AlphaFoldDB" id="A0A1H7R9S8"/>
<sequence length="708" mass="78062">MTLATQRRSTPRISGAGTLHRRITAFLVLCLLILWGHAAAASPDRALQEIVYNTLPGDRLQVIMRFSEPPPAPESFTIDNPARLALDFPNTRSAVRERRQEINVGLTQSVDTVEARNRTRVVFNLVRMMRFDTRMDGNNLVLTLTPGPTQAAAPSRPMPISDEQRRTAGADDREVSNVDFRRGPDGEGRVIIQLTDPHTPVDVRERDGRIELNFARTALPEALERRLDVTDFATPVQTIDAVGESDRVRITVAAQGEYDALSYQTDEQFTLEVKPLTREEREALERERFQYTGERLSLNFQDIEVRSVLQLIADFTDLNVVVSDTVGGNITLRLRNVPWDQALDIILQTRGLDMRESGNVLYVAPADEIAARERQQMEAQQQTAELAPLRAEFIQVNYARAEDVANIIESDGISFLSERGSIKVDSRTNTLLVQDTASKLQEIRGLITNLDVPVQQVLIETRIVVATDDFARDLGVRFGVTGRDRTGRTQIGTSANLSGAADALAGNIPDITDRLNVNLPVTDSGAGSIGVSILRPDVLLDLELTALQVEGRGEIISTPRVITANGQTAIIKQGESIPYQEATASGATSVQFVDAVLSTEVTPQITPNGNIILNIKVNRDNPGSREVLGTPSIETREVQTQVFVRNGETVVLGGIYEISTLEQLTKTPFLGDLPILGNLFKQRSREETKAELLVFVTPKIVEEAVVNE</sequence>
<evidence type="ECO:0000313" key="11">
    <source>
        <dbReference type="EMBL" id="SEL56882.1"/>
    </source>
</evidence>
<dbReference type="Pfam" id="PF07660">
    <property type="entry name" value="STN"/>
    <property type="match status" value="1"/>
</dbReference>
<dbReference type="InterPro" id="IPR013355">
    <property type="entry name" value="Pilus_4_PilQ"/>
</dbReference>
<evidence type="ECO:0000256" key="4">
    <source>
        <dbReference type="ARBA" id="ARBA00022927"/>
    </source>
</evidence>
<dbReference type="InterPro" id="IPR051808">
    <property type="entry name" value="Type_IV_pilus_biogenesis"/>
</dbReference>
<dbReference type="STRING" id="1396821.SAMN05444515_12133"/>
<dbReference type="GO" id="GO:0009306">
    <property type="term" value="P:protein secretion"/>
    <property type="evidence" value="ECO:0007669"/>
    <property type="project" value="InterPro"/>
</dbReference>
<dbReference type="InterPro" id="IPR005644">
    <property type="entry name" value="NolW-like"/>
</dbReference>
<evidence type="ECO:0000256" key="8">
    <source>
        <dbReference type="RuleBase" id="RU004004"/>
    </source>
</evidence>
<keyword evidence="4" id="KW-0653">Protein transport</keyword>
<evidence type="ECO:0000256" key="3">
    <source>
        <dbReference type="ARBA" id="ARBA00022729"/>
    </source>
</evidence>
<dbReference type="Gene3D" id="3.30.1370.130">
    <property type="match status" value="1"/>
</dbReference>